<proteinExistence type="predicted"/>
<evidence type="ECO:0000256" key="1">
    <source>
        <dbReference type="SAM" id="SignalP"/>
    </source>
</evidence>
<dbReference type="InterPro" id="IPR011250">
    <property type="entry name" value="OMP/PagP_B-barrel"/>
</dbReference>
<sequence length="259" mass="28293">MKKHVFALCCIASLPAAAGTMGEISHPMPWFASIGTGYSWTERSGIVNPEPTFWDNAAQGYDGELSNEGFYTFTIGKQIHRYIDLSVSYYNNEDIDYQIFQTGASGTPGFTGSVRNRFFTLNNKSVLANIILHNDSAYQTPWSLNVMPFISGGIGAGYNKVNNFHTVGVIPLPTANVGSTTSIAYPVSNTSFAWQGSVGINIQPDASHLSANIGYRYFSGGTFRGPGYVYTNSDGWSYGIPWKGTLEANQLFVEFKFTA</sequence>
<dbReference type="SUPFAM" id="SSF56925">
    <property type="entry name" value="OMPA-like"/>
    <property type="match status" value="1"/>
</dbReference>
<dbReference type="PATRIC" id="fig|45076.6.peg.915"/>
<dbReference type="AlphaFoldDB" id="A0A0W1AII9"/>
<keyword evidence="3" id="KW-1185">Reference proteome</keyword>
<reference evidence="2 3" key="1">
    <citation type="submission" date="2015-11" db="EMBL/GenBank/DDBJ databases">
        <title>Genomic analysis of 38 Legionella species identifies large and diverse effector repertoires.</title>
        <authorList>
            <person name="Burstein D."/>
            <person name="Amaro F."/>
            <person name="Zusman T."/>
            <person name="Lifshitz Z."/>
            <person name="Cohen O."/>
            <person name="Gilbert J.A."/>
            <person name="Pupko T."/>
            <person name="Shuman H.A."/>
            <person name="Segal G."/>
        </authorList>
    </citation>
    <scope>NUCLEOTIDE SEQUENCE [LARGE SCALE GENOMIC DNA]</scope>
    <source>
        <strain evidence="2 3">ATCC 49508</strain>
    </source>
</reference>
<evidence type="ECO:0000313" key="2">
    <source>
        <dbReference type="EMBL" id="KTD81165.1"/>
    </source>
</evidence>
<feature type="chain" id="PRO_5006919849" description="Opacity protein-like surface antigen" evidence="1">
    <location>
        <begin position="19"/>
        <end position="259"/>
    </location>
</feature>
<dbReference type="Gene3D" id="2.40.160.20">
    <property type="match status" value="1"/>
</dbReference>
<keyword evidence="1" id="KW-0732">Signal</keyword>
<protein>
    <recommendedName>
        <fullName evidence="4">Opacity protein-like surface antigen</fullName>
    </recommendedName>
</protein>
<dbReference type="EMBL" id="LNZC01000007">
    <property type="protein sequence ID" value="KTD81165.1"/>
    <property type="molecule type" value="Genomic_DNA"/>
</dbReference>
<accession>A0A0W1AII9</accession>
<organism evidence="2 3">
    <name type="scientific">Legionella worsleiensis</name>
    <dbReference type="NCBI Taxonomy" id="45076"/>
    <lineage>
        <taxon>Bacteria</taxon>
        <taxon>Pseudomonadati</taxon>
        <taxon>Pseudomonadota</taxon>
        <taxon>Gammaproteobacteria</taxon>
        <taxon>Legionellales</taxon>
        <taxon>Legionellaceae</taxon>
        <taxon>Legionella</taxon>
    </lineage>
</organism>
<dbReference type="RefSeq" id="WP_238584621.1">
    <property type="nucleotide sequence ID" value="NZ_CBCRUR010000014.1"/>
</dbReference>
<comment type="caution">
    <text evidence="2">The sequence shown here is derived from an EMBL/GenBank/DDBJ whole genome shotgun (WGS) entry which is preliminary data.</text>
</comment>
<feature type="signal peptide" evidence="1">
    <location>
        <begin position="1"/>
        <end position="18"/>
    </location>
</feature>
<evidence type="ECO:0000313" key="3">
    <source>
        <dbReference type="Proteomes" id="UP000054662"/>
    </source>
</evidence>
<evidence type="ECO:0008006" key="4">
    <source>
        <dbReference type="Google" id="ProtNLM"/>
    </source>
</evidence>
<name>A0A0W1AII9_9GAMM</name>
<gene>
    <name evidence="2" type="ORF">Lwor_0843</name>
</gene>
<dbReference type="Proteomes" id="UP000054662">
    <property type="component" value="Unassembled WGS sequence"/>
</dbReference>